<evidence type="ECO:0000256" key="3">
    <source>
        <dbReference type="ARBA" id="ARBA00023239"/>
    </source>
</evidence>
<keyword evidence="2" id="KW-0663">Pyridoxal phosphate</keyword>
<dbReference type="InterPro" id="IPR036052">
    <property type="entry name" value="TrpB-like_PALP_sf"/>
</dbReference>
<evidence type="ECO:0000313" key="5">
    <source>
        <dbReference type="EMBL" id="CDI11926.1"/>
    </source>
</evidence>
<dbReference type="CDD" id="cd01563">
    <property type="entry name" value="Thr-synth_1"/>
    <property type="match status" value="1"/>
</dbReference>
<dbReference type="GO" id="GO:0009097">
    <property type="term" value="P:isoleucine biosynthetic process"/>
    <property type="evidence" value="ECO:0007669"/>
    <property type="project" value="TreeGrafter"/>
</dbReference>
<dbReference type="PANTHER" id="PTHR48078">
    <property type="entry name" value="THREONINE DEHYDRATASE, MITOCHONDRIAL-RELATED"/>
    <property type="match status" value="1"/>
</dbReference>
<name>U4Q3V3_9HYPH</name>
<evidence type="ECO:0000259" key="4">
    <source>
        <dbReference type="Pfam" id="PF00291"/>
    </source>
</evidence>
<dbReference type="GO" id="GO:0006567">
    <property type="term" value="P:L-threonine catabolic process"/>
    <property type="evidence" value="ECO:0007669"/>
    <property type="project" value="TreeGrafter"/>
</dbReference>
<dbReference type="HOGENOM" id="CLU_028142_4_1_5"/>
<gene>
    <name evidence="5" type="ORF">BN877_p0197</name>
</gene>
<feature type="domain" description="Tryptophan synthase beta chain-like PALP" evidence="4">
    <location>
        <begin position="76"/>
        <end position="381"/>
    </location>
</feature>
<protein>
    <submittedName>
        <fullName evidence="5">Pyridoxal-5'-phosphate-dependent protein beta subunit</fullName>
    </submittedName>
</protein>
<sequence length="427" mass="45822">MRNVAGYRCYRCSRFLPMGHAIDSRGCPSCIDVAPSNLHIAYSANTDLTIARQTTVSLPSLWRYAKRLPFDPPEAVSLGEGLTPLLPVDRLAAQLGVFRLFIKNEGYNPTWSHKDRFSTVAVTAARELGAGVVATSSTGNAGASLAAYAAKAGLTCVVATLAGSAGPMLAQIRKYGAQVVPFDKKSDRWAFLEEGVKRFGWYVTSPYRHPVVGSHPVGIEGYKTIAFEIVEQMHGAVPDWCVLPVCYGDALAGVWLGFRELLSSGEIDRIPRLMAAEVHGSLQRALEQQTDSIPDMPALYETLAVSVGATRSTFQALKALRDTRGVAVSVPNEGLIALQEQVAATEGMFLELSSATSIAAIKTARRQRIIEKHESVVAVVTASGLKDVDRSSLTGSYKTFADVAAALEEFEVQGGAHPVHGPLYLGT</sequence>
<dbReference type="PANTHER" id="PTHR48078:SF6">
    <property type="entry name" value="L-THREONINE DEHYDRATASE CATABOLIC TDCB"/>
    <property type="match status" value="1"/>
</dbReference>
<dbReference type="AlphaFoldDB" id="U4Q3V3"/>
<evidence type="ECO:0000313" key="6">
    <source>
        <dbReference type="Proteomes" id="UP000016944"/>
    </source>
</evidence>
<proteinExistence type="predicted"/>
<dbReference type="Proteomes" id="UP000016944">
    <property type="component" value="Plasmid IRBL74_p"/>
</dbReference>
<evidence type="ECO:0000256" key="1">
    <source>
        <dbReference type="ARBA" id="ARBA00001933"/>
    </source>
</evidence>
<dbReference type="GO" id="GO:0003941">
    <property type="term" value="F:L-serine ammonia-lyase activity"/>
    <property type="evidence" value="ECO:0007669"/>
    <property type="project" value="TreeGrafter"/>
</dbReference>
<dbReference type="SUPFAM" id="SSF53686">
    <property type="entry name" value="Tryptophan synthase beta subunit-like PLP-dependent enzymes"/>
    <property type="match status" value="1"/>
</dbReference>
<dbReference type="KEGG" id="rir:BN877_p0197"/>
<dbReference type="GO" id="GO:0006565">
    <property type="term" value="P:L-serine catabolic process"/>
    <property type="evidence" value="ECO:0007669"/>
    <property type="project" value="TreeGrafter"/>
</dbReference>
<evidence type="ECO:0000256" key="2">
    <source>
        <dbReference type="ARBA" id="ARBA00022898"/>
    </source>
</evidence>
<reference evidence="5 6" key="1">
    <citation type="journal article" date="2013" name="Genome Announc.">
        <title>Complete Genome Sequence of the Sesbania Symbiont and Rice Growth-Promoting Endophyte Rhizobium sp. Strain IRBG74.</title>
        <authorList>
            <person name="Crook M.B."/>
            <person name="Mitra S."/>
            <person name="Ane J.M."/>
            <person name="Sadowsky M.J."/>
            <person name="Gyaneshwar P."/>
        </authorList>
    </citation>
    <scope>NUCLEOTIDE SEQUENCE [LARGE SCALE GENOMIC DNA]</scope>
    <source>
        <strain evidence="5 6">IRBG74</strain>
        <plasmid evidence="6">IRBL74_p</plasmid>
    </source>
</reference>
<dbReference type="InterPro" id="IPR050147">
    <property type="entry name" value="Ser/Thr_Dehydratase"/>
</dbReference>
<dbReference type="Gene3D" id="3.40.50.1100">
    <property type="match status" value="2"/>
</dbReference>
<accession>U4Q3V3</accession>
<dbReference type="GO" id="GO:0004794">
    <property type="term" value="F:threonine deaminase activity"/>
    <property type="evidence" value="ECO:0007669"/>
    <property type="project" value="TreeGrafter"/>
</dbReference>
<dbReference type="EMBL" id="HG518324">
    <property type="protein sequence ID" value="CDI11926.1"/>
    <property type="molecule type" value="Genomic_DNA"/>
</dbReference>
<comment type="cofactor">
    <cofactor evidence="1">
        <name>pyridoxal 5'-phosphate</name>
        <dbReference type="ChEBI" id="CHEBI:597326"/>
    </cofactor>
</comment>
<geneLocation type="plasmid" evidence="5 6">
    <name>IRBL74_p</name>
</geneLocation>
<dbReference type="PATRIC" id="fig|424182.3.peg.4943"/>
<organism evidence="5 6">
    <name type="scientific">Agrobacterium pusense</name>
    <dbReference type="NCBI Taxonomy" id="648995"/>
    <lineage>
        <taxon>Bacteria</taxon>
        <taxon>Pseudomonadati</taxon>
        <taxon>Pseudomonadota</taxon>
        <taxon>Alphaproteobacteria</taxon>
        <taxon>Hyphomicrobiales</taxon>
        <taxon>Rhizobiaceae</taxon>
        <taxon>Rhizobium/Agrobacterium group</taxon>
        <taxon>Agrobacterium</taxon>
    </lineage>
</organism>
<keyword evidence="3" id="KW-0456">Lyase</keyword>
<keyword evidence="5" id="KW-0614">Plasmid</keyword>
<dbReference type="Pfam" id="PF00291">
    <property type="entry name" value="PALP"/>
    <property type="match status" value="1"/>
</dbReference>
<dbReference type="InterPro" id="IPR001926">
    <property type="entry name" value="TrpB-like_PALP"/>
</dbReference>